<dbReference type="Proteomes" id="UP000235116">
    <property type="component" value="Chromosome"/>
</dbReference>
<sequence>MTQIESKPWYRQFWPWFLIAIPSSSVVMGVVMINLAMSGNDSLVRKDWYKDGMAINQRMEKRLKAKQMGIKAALTLDQQTGDLFVDADNIDVRTETELTLQLIHPTLEKNDRTLQLYLAPNDRYYAKLDFEPKGMYYLLLTTASETWEIESSVNFSNPLKRQELVPSS</sequence>
<evidence type="ECO:0008006" key="4">
    <source>
        <dbReference type="Google" id="ProtNLM"/>
    </source>
</evidence>
<accession>A0A2K9LGG3</accession>
<keyword evidence="1" id="KW-0472">Membrane</keyword>
<dbReference type="EMBL" id="CP022684">
    <property type="protein sequence ID" value="AUM11439.1"/>
    <property type="molecule type" value="Genomic_DNA"/>
</dbReference>
<keyword evidence="1" id="KW-1133">Transmembrane helix</keyword>
<dbReference type="OrthoDB" id="5295180at2"/>
<organism evidence="2 3">
    <name type="scientific">Ketobacter alkanivorans</name>
    <dbReference type="NCBI Taxonomy" id="1917421"/>
    <lineage>
        <taxon>Bacteria</taxon>
        <taxon>Pseudomonadati</taxon>
        <taxon>Pseudomonadota</taxon>
        <taxon>Gammaproteobacteria</taxon>
        <taxon>Pseudomonadales</taxon>
        <taxon>Ketobacteraceae</taxon>
        <taxon>Ketobacter</taxon>
    </lineage>
</organism>
<evidence type="ECO:0000313" key="3">
    <source>
        <dbReference type="Proteomes" id="UP000235116"/>
    </source>
</evidence>
<reference evidence="3" key="1">
    <citation type="submission" date="2017-08" db="EMBL/GenBank/DDBJ databases">
        <title>Direct submision.</title>
        <authorList>
            <person name="Kim S.-J."/>
            <person name="Rhee S.-K."/>
        </authorList>
    </citation>
    <scope>NUCLEOTIDE SEQUENCE [LARGE SCALE GENOMIC DNA]</scope>
    <source>
        <strain evidence="3">GI5</strain>
    </source>
</reference>
<dbReference type="KEGG" id="kak:Kalk_02920"/>
<dbReference type="RefSeq" id="WP_101892779.1">
    <property type="nucleotide sequence ID" value="NZ_CP022684.1"/>
</dbReference>
<proteinExistence type="predicted"/>
<protein>
    <recommendedName>
        <fullName evidence="4">Nitrogen fixation protein FixH</fullName>
    </recommendedName>
</protein>
<gene>
    <name evidence="2" type="ORF">Kalk_02920</name>
</gene>
<name>A0A2K9LGG3_9GAMM</name>
<keyword evidence="1" id="KW-0812">Transmembrane</keyword>
<dbReference type="InterPro" id="IPR008620">
    <property type="entry name" value="FixH"/>
</dbReference>
<dbReference type="Pfam" id="PF05751">
    <property type="entry name" value="FixH"/>
    <property type="match status" value="1"/>
</dbReference>
<feature type="transmembrane region" description="Helical" evidence="1">
    <location>
        <begin position="13"/>
        <end position="36"/>
    </location>
</feature>
<keyword evidence="3" id="KW-1185">Reference proteome</keyword>
<evidence type="ECO:0000313" key="2">
    <source>
        <dbReference type="EMBL" id="AUM11439.1"/>
    </source>
</evidence>
<dbReference type="AlphaFoldDB" id="A0A2K9LGG3"/>
<evidence type="ECO:0000256" key="1">
    <source>
        <dbReference type="SAM" id="Phobius"/>
    </source>
</evidence>